<sequence length="86" mass="9526">MFSSLKRVLPAQTVGIDFGTSCSSVARLLNNGEIRPIKDPYSESEWIPSIVYFSPTGEVLIGEAALDEQREHPTDVIYDGKKEIPD</sequence>
<dbReference type="Proteomes" id="UP001470230">
    <property type="component" value="Unassembled WGS sequence"/>
</dbReference>
<gene>
    <name evidence="3" type="ORF">M9Y10_025198</name>
</gene>
<dbReference type="Gene3D" id="3.30.420.40">
    <property type="match status" value="1"/>
</dbReference>
<dbReference type="SUPFAM" id="SSF53067">
    <property type="entry name" value="Actin-like ATPase domain"/>
    <property type="match status" value="1"/>
</dbReference>
<accession>A0ABR2HC80</accession>
<evidence type="ECO:0000256" key="1">
    <source>
        <dbReference type="ARBA" id="ARBA00022741"/>
    </source>
</evidence>
<reference evidence="3 4" key="1">
    <citation type="submission" date="2024-04" db="EMBL/GenBank/DDBJ databases">
        <title>Tritrichomonas musculus Genome.</title>
        <authorList>
            <person name="Alves-Ferreira E."/>
            <person name="Grigg M."/>
            <person name="Lorenzi H."/>
            <person name="Galac M."/>
        </authorList>
    </citation>
    <scope>NUCLEOTIDE SEQUENCE [LARGE SCALE GENOMIC DNA]</scope>
    <source>
        <strain evidence="3 4">EAF2021</strain>
    </source>
</reference>
<dbReference type="EMBL" id="JAPFFF010000036">
    <property type="protein sequence ID" value="KAK8843011.1"/>
    <property type="molecule type" value="Genomic_DNA"/>
</dbReference>
<evidence type="ECO:0000313" key="4">
    <source>
        <dbReference type="Proteomes" id="UP001470230"/>
    </source>
</evidence>
<organism evidence="3 4">
    <name type="scientific">Tritrichomonas musculus</name>
    <dbReference type="NCBI Taxonomy" id="1915356"/>
    <lineage>
        <taxon>Eukaryota</taxon>
        <taxon>Metamonada</taxon>
        <taxon>Parabasalia</taxon>
        <taxon>Tritrichomonadida</taxon>
        <taxon>Tritrichomonadidae</taxon>
        <taxon>Tritrichomonas</taxon>
    </lineage>
</organism>
<comment type="caution">
    <text evidence="3">The sequence shown here is derived from an EMBL/GenBank/DDBJ whole genome shotgun (WGS) entry which is preliminary data.</text>
</comment>
<dbReference type="InterPro" id="IPR043129">
    <property type="entry name" value="ATPase_NBD"/>
</dbReference>
<protein>
    <submittedName>
        <fullName evidence="3">Uncharacterized protein</fullName>
    </submittedName>
</protein>
<dbReference type="Pfam" id="PF00012">
    <property type="entry name" value="HSP70"/>
    <property type="match status" value="1"/>
</dbReference>
<keyword evidence="2" id="KW-0067">ATP-binding</keyword>
<evidence type="ECO:0000313" key="3">
    <source>
        <dbReference type="EMBL" id="KAK8843011.1"/>
    </source>
</evidence>
<name>A0ABR2HC80_9EUKA</name>
<dbReference type="InterPro" id="IPR013126">
    <property type="entry name" value="Hsp_70_fam"/>
</dbReference>
<keyword evidence="1" id="KW-0547">Nucleotide-binding</keyword>
<keyword evidence="4" id="KW-1185">Reference proteome</keyword>
<proteinExistence type="predicted"/>
<evidence type="ECO:0000256" key="2">
    <source>
        <dbReference type="ARBA" id="ARBA00022840"/>
    </source>
</evidence>